<evidence type="ECO:0000259" key="7">
    <source>
        <dbReference type="PROSITE" id="PS50893"/>
    </source>
</evidence>
<dbReference type="GO" id="GO:0005524">
    <property type="term" value="F:ATP binding"/>
    <property type="evidence" value="ECO:0007669"/>
    <property type="project" value="UniProtKB-KW"/>
</dbReference>
<feature type="domain" description="ABC transmembrane type-1" evidence="8">
    <location>
        <begin position="11"/>
        <end position="292"/>
    </location>
</feature>
<keyword evidence="3 6" id="KW-1133">Transmembrane helix</keyword>
<evidence type="ECO:0000313" key="9">
    <source>
        <dbReference type="EMBL" id="MFC6865841.1"/>
    </source>
</evidence>
<dbReference type="Pfam" id="PF00664">
    <property type="entry name" value="ABC_membrane"/>
    <property type="match status" value="1"/>
</dbReference>
<reference evidence="10" key="1">
    <citation type="journal article" date="2019" name="Int. J. Syst. Evol. Microbiol.">
        <title>The Global Catalogue of Microorganisms (GCM) 10K type strain sequencing project: providing services to taxonomists for standard genome sequencing and annotation.</title>
        <authorList>
            <consortium name="The Broad Institute Genomics Platform"/>
            <consortium name="The Broad Institute Genome Sequencing Center for Infectious Disease"/>
            <person name="Wu L."/>
            <person name="Ma J."/>
        </authorList>
    </citation>
    <scope>NUCLEOTIDE SEQUENCE [LARGE SCALE GENOMIC DNA]</scope>
    <source>
        <strain evidence="10">KCTC 32255</strain>
    </source>
</reference>
<dbReference type="CDD" id="cd07346">
    <property type="entry name" value="ABC_6TM_exporters"/>
    <property type="match status" value="1"/>
</dbReference>
<evidence type="ECO:0000256" key="2">
    <source>
        <dbReference type="ARBA" id="ARBA00022692"/>
    </source>
</evidence>
<dbReference type="Proteomes" id="UP001596337">
    <property type="component" value="Unassembled WGS sequence"/>
</dbReference>
<dbReference type="PROSITE" id="PS50893">
    <property type="entry name" value="ABC_TRANSPORTER_2"/>
    <property type="match status" value="1"/>
</dbReference>
<protein>
    <submittedName>
        <fullName evidence="9">ABC transporter ATP-binding protein</fullName>
    </submittedName>
</protein>
<organism evidence="9 10">
    <name type="scientific">Haloechinothrix salitolerans</name>
    <dbReference type="NCBI Taxonomy" id="926830"/>
    <lineage>
        <taxon>Bacteria</taxon>
        <taxon>Bacillati</taxon>
        <taxon>Actinomycetota</taxon>
        <taxon>Actinomycetes</taxon>
        <taxon>Pseudonocardiales</taxon>
        <taxon>Pseudonocardiaceae</taxon>
        <taxon>Haloechinothrix</taxon>
    </lineage>
</organism>
<evidence type="ECO:0000256" key="1">
    <source>
        <dbReference type="ARBA" id="ARBA00004651"/>
    </source>
</evidence>
<evidence type="ECO:0000313" key="10">
    <source>
        <dbReference type="Proteomes" id="UP001596337"/>
    </source>
</evidence>
<evidence type="ECO:0000259" key="8">
    <source>
        <dbReference type="PROSITE" id="PS50929"/>
    </source>
</evidence>
<keyword evidence="9" id="KW-0067">ATP-binding</keyword>
<dbReference type="SUPFAM" id="SSF90123">
    <property type="entry name" value="ABC transporter transmembrane region"/>
    <property type="match status" value="1"/>
</dbReference>
<accession>A0ABW2BS37</accession>
<name>A0ABW2BS37_9PSEU</name>
<proteinExistence type="predicted"/>
<comment type="caution">
    <text evidence="9">The sequence shown here is derived from an EMBL/GenBank/DDBJ whole genome shotgun (WGS) entry which is preliminary data.</text>
</comment>
<dbReference type="PANTHER" id="PTHR43394">
    <property type="entry name" value="ATP-DEPENDENT PERMEASE MDL1, MITOCHONDRIAL"/>
    <property type="match status" value="1"/>
</dbReference>
<dbReference type="SUPFAM" id="SSF52540">
    <property type="entry name" value="P-loop containing nucleoside triphosphate hydrolases"/>
    <property type="match status" value="1"/>
</dbReference>
<dbReference type="Gene3D" id="3.40.50.300">
    <property type="entry name" value="P-loop containing nucleotide triphosphate hydrolases"/>
    <property type="match status" value="1"/>
</dbReference>
<keyword evidence="10" id="KW-1185">Reference proteome</keyword>
<dbReference type="PROSITE" id="PS00211">
    <property type="entry name" value="ABC_TRANSPORTER_1"/>
    <property type="match status" value="1"/>
</dbReference>
<dbReference type="InterPro" id="IPR011527">
    <property type="entry name" value="ABC1_TM_dom"/>
</dbReference>
<keyword evidence="9" id="KW-0547">Nucleotide-binding</keyword>
<evidence type="ECO:0000256" key="3">
    <source>
        <dbReference type="ARBA" id="ARBA00022989"/>
    </source>
</evidence>
<dbReference type="InterPro" id="IPR017871">
    <property type="entry name" value="ABC_transporter-like_CS"/>
</dbReference>
<dbReference type="Pfam" id="PF00005">
    <property type="entry name" value="ABC_tran"/>
    <property type="match status" value="1"/>
</dbReference>
<dbReference type="Gene3D" id="1.20.1560.10">
    <property type="entry name" value="ABC transporter type 1, transmembrane domain"/>
    <property type="match status" value="1"/>
</dbReference>
<evidence type="ECO:0000256" key="4">
    <source>
        <dbReference type="ARBA" id="ARBA00023136"/>
    </source>
</evidence>
<feature type="domain" description="ABC transporter" evidence="7">
    <location>
        <begin position="238"/>
        <end position="526"/>
    </location>
</feature>
<feature type="transmembrane region" description="Helical" evidence="6">
    <location>
        <begin position="48"/>
        <end position="68"/>
    </location>
</feature>
<dbReference type="InterPro" id="IPR036640">
    <property type="entry name" value="ABC1_TM_sf"/>
</dbReference>
<sequence length="526" mass="54119">MVLTARPGLTLTAAIAGAGAMLPTAVMPLVVGAAIDTSIAAGEPADLAGWIGLVLGLAIVQAVASGVLNWASHTMWIHGAVSAERAVVGHAAHLGATLPKRMATGEVVAMGSEDVYDIGNAVETFGRTIGALTSFAVVAVVLVTITPVLGTVALVGVPLAVLGIGPLLRPLHRRKEAQRERFSEVTAMGADIVAGLRILRGVGGERQHLRRFTVVNDRVRDAGVAVGRTESWLAAAEIALPGLITVIVTWLGARLALDGAISPGDLIAFYGASAFLVVPVRTATEAADAASAARVAAGRVDRLLRLAPEFDQPAQPMPLPEGPLSLAEGDVVAPAGRLTVLPPDRALAQRLTGYADSDALIGGVPIRDVDRAELRRRVMLVLGDDHLFAGRVGEELAAGDAVSVADAIAAADASDVIDALPEGYDAVLSERGRSVSGGQRQRLLLARALTLDPDVLVLEEPTSAVDAHTEARIVERIAALRQGQTTVVLTSSPLWRVAADAHGVAPHGPAASSRDAPATAQEGAAR</sequence>
<dbReference type="PROSITE" id="PS50929">
    <property type="entry name" value="ABC_TM1F"/>
    <property type="match status" value="1"/>
</dbReference>
<gene>
    <name evidence="9" type="ORF">ACFQGD_01635</name>
</gene>
<evidence type="ECO:0000256" key="5">
    <source>
        <dbReference type="SAM" id="MobiDB-lite"/>
    </source>
</evidence>
<feature type="region of interest" description="Disordered" evidence="5">
    <location>
        <begin position="504"/>
        <end position="526"/>
    </location>
</feature>
<dbReference type="InterPro" id="IPR027417">
    <property type="entry name" value="P-loop_NTPase"/>
</dbReference>
<keyword evidence="2 6" id="KW-0812">Transmembrane</keyword>
<feature type="transmembrane region" description="Helical" evidence="6">
    <location>
        <begin position="129"/>
        <end position="146"/>
    </location>
</feature>
<keyword evidence="4 6" id="KW-0472">Membrane</keyword>
<dbReference type="EMBL" id="JBHSXX010000001">
    <property type="protein sequence ID" value="MFC6865841.1"/>
    <property type="molecule type" value="Genomic_DNA"/>
</dbReference>
<evidence type="ECO:0000256" key="6">
    <source>
        <dbReference type="SAM" id="Phobius"/>
    </source>
</evidence>
<comment type="subcellular location">
    <subcellularLocation>
        <location evidence="1">Cell membrane</location>
        <topology evidence="1">Multi-pass membrane protein</topology>
    </subcellularLocation>
</comment>
<dbReference type="InterPro" id="IPR003439">
    <property type="entry name" value="ABC_transporter-like_ATP-bd"/>
</dbReference>
<dbReference type="PANTHER" id="PTHR43394:SF1">
    <property type="entry name" value="ATP-BINDING CASSETTE SUB-FAMILY B MEMBER 10, MITOCHONDRIAL"/>
    <property type="match status" value="1"/>
</dbReference>
<dbReference type="RefSeq" id="WP_345403717.1">
    <property type="nucleotide sequence ID" value="NZ_BAABLA010000115.1"/>
</dbReference>
<dbReference type="InterPro" id="IPR039421">
    <property type="entry name" value="Type_1_exporter"/>
</dbReference>